<evidence type="ECO:0000313" key="2">
    <source>
        <dbReference type="Proteomes" id="UP000253437"/>
    </source>
</evidence>
<gene>
    <name evidence="1" type="ORF">DS957_023465</name>
</gene>
<dbReference type="Proteomes" id="UP000253437">
    <property type="component" value="Unassembled WGS sequence"/>
</dbReference>
<reference evidence="1 2" key="1">
    <citation type="submission" date="2018-08" db="EMBL/GenBank/DDBJ databases">
        <title>Vibrio harveyi strains pathogenic to white snook Centropomus viridis Lockington (1877) and potential probiotic bacteria.</title>
        <authorList>
            <person name="Soto-Rodriguez S."/>
            <person name="Gomez-Gil B."/>
            <person name="Lozano-Olvera R."/>
        </authorList>
    </citation>
    <scope>NUCLEOTIDE SEQUENCE [LARGE SCALE GENOMIC DNA]</scope>
    <source>
        <strain evidence="1 2">CAIM 1508</strain>
    </source>
</reference>
<sequence>MLFTYTYVPHQMEKMQEFIDFIFHEVWCKAPTKGSYCLELYEANPELNDVMTAFHCLLRLSQSACVNHPKCLER</sequence>
<evidence type="ECO:0000313" key="1">
    <source>
        <dbReference type="EMBL" id="RIW04511.1"/>
    </source>
</evidence>
<dbReference type="AlphaFoldDB" id="A0A8B3DIG7"/>
<proteinExistence type="predicted"/>
<feature type="non-terminal residue" evidence="1">
    <location>
        <position position="74"/>
    </location>
</feature>
<comment type="caution">
    <text evidence="1">The sequence shown here is derived from an EMBL/GenBank/DDBJ whole genome shotgun (WGS) entry which is preliminary data.</text>
</comment>
<protein>
    <submittedName>
        <fullName evidence="1">Uncharacterized protein</fullName>
    </submittedName>
</protein>
<organism evidence="1 2">
    <name type="scientific">Vibrio harveyi</name>
    <name type="common">Beneckea harveyi</name>
    <dbReference type="NCBI Taxonomy" id="669"/>
    <lineage>
        <taxon>Bacteria</taxon>
        <taxon>Pseudomonadati</taxon>
        <taxon>Pseudomonadota</taxon>
        <taxon>Gammaproteobacteria</taxon>
        <taxon>Vibrionales</taxon>
        <taxon>Vibrionaceae</taxon>
        <taxon>Vibrio</taxon>
    </lineage>
</organism>
<dbReference type="EMBL" id="QOUW02000143">
    <property type="protein sequence ID" value="RIW04511.1"/>
    <property type="molecule type" value="Genomic_DNA"/>
</dbReference>
<accession>A0A8B3DIG7</accession>
<name>A0A8B3DIG7_VIBHA</name>